<sequence length="386" mass="42151">MSSVRTGRRRSPPRAEIVQRGILHREVDAYCAHPHLAVARDGGWLLVFNRVPRRKLILHPPQDPDYRNVMMRSNDEGASWSPPSVVPDYDWSGVECAGLTVLRSGRVLLNQWRFEWLPLERARALGRQDVVMPGALFADLAASPELDAFTPAALAGEAERAFPWARGGGRTVVHLSEDHGRSFHATRVIATAPFSGGYGMRGAVETMGGDILLPLSDVPDYRRIFVVRSRDGGESWSPPILVAEGEGHEFEEPAPLLLPSGRILLLLRDNGTRQLHAVHSDDDGRRWSAPRPTGIRAYPAHLIRLADGRLAAVAGRRAPPFGIVLHLSEDEGESWGEAVALVDDLATKDLGYPTAGLRANGDLVVVYYAQDAAGLTGIHSVTARLP</sequence>
<organism evidence="2 3">
    <name type="scientific">Ancylobacter amanitiformis</name>
    <dbReference type="NCBI Taxonomy" id="217069"/>
    <lineage>
        <taxon>Bacteria</taxon>
        <taxon>Pseudomonadati</taxon>
        <taxon>Pseudomonadota</taxon>
        <taxon>Alphaproteobacteria</taxon>
        <taxon>Hyphomicrobiales</taxon>
        <taxon>Xanthobacteraceae</taxon>
        <taxon>Ancylobacter</taxon>
    </lineage>
</organism>
<evidence type="ECO:0000259" key="1">
    <source>
        <dbReference type="Pfam" id="PF13088"/>
    </source>
</evidence>
<dbReference type="InterPro" id="IPR011040">
    <property type="entry name" value="Sialidase"/>
</dbReference>
<dbReference type="Proteomes" id="UP001235094">
    <property type="component" value="Unassembled WGS sequence"/>
</dbReference>
<proteinExistence type="predicted"/>
<dbReference type="Gene3D" id="2.120.10.10">
    <property type="match status" value="1"/>
</dbReference>
<reference evidence="2 3" key="1">
    <citation type="submission" date="2023-07" db="EMBL/GenBank/DDBJ databases">
        <title>Genomic Encyclopedia of Type Strains, Phase IV (KMG-IV): sequencing the most valuable type-strain genomes for metagenomic binning, comparative biology and taxonomic classification.</title>
        <authorList>
            <person name="Goeker M."/>
        </authorList>
    </citation>
    <scope>NUCLEOTIDE SEQUENCE [LARGE SCALE GENOMIC DNA]</scope>
    <source>
        <strain evidence="2 3">DSM 15561</strain>
    </source>
</reference>
<dbReference type="InterPro" id="IPR036278">
    <property type="entry name" value="Sialidase_sf"/>
</dbReference>
<dbReference type="RefSeq" id="WP_306891141.1">
    <property type="nucleotide sequence ID" value="NZ_JAUSVR010000012.1"/>
</dbReference>
<name>A0ABU0LV11_9HYPH</name>
<evidence type="ECO:0000313" key="3">
    <source>
        <dbReference type="Proteomes" id="UP001235094"/>
    </source>
</evidence>
<gene>
    <name evidence="2" type="ORF">QOZ99_003365</name>
</gene>
<dbReference type="PANTHER" id="PTHR43752">
    <property type="entry name" value="BNR/ASP-BOX REPEAT FAMILY PROTEIN"/>
    <property type="match status" value="1"/>
</dbReference>
<keyword evidence="3" id="KW-1185">Reference proteome</keyword>
<accession>A0ABU0LV11</accession>
<protein>
    <recommendedName>
        <fullName evidence="1">Sialidase domain-containing protein</fullName>
    </recommendedName>
</protein>
<dbReference type="Pfam" id="PF13088">
    <property type="entry name" value="BNR_2"/>
    <property type="match status" value="1"/>
</dbReference>
<comment type="caution">
    <text evidence="2">The sequence shown here is derived from an EMBL/GenBank/DDBJ whole genome shotgun (WGS) entry which is preliminary data.</text>
</comment>
<dbReference type="SUPFAM" id="SSF50939">
    <property type="entry name" value="Sialidases"/>
    <property type="match status" value="1"/>
</dbReference>
<dbReference type="EMBL" id="JAUSVR010000012">
    <property type="protein sequence ID" value="MDQ0512460.1"/>
    <property type="molecule type" value="Genomic_DNA"/>
</dbReference>
<dbReference type="PANTHER" id="PTHR43752:SF2">
    <property type="entry name" value="BNR_ASP-BOX REPEAT FAMILY PROTEIN"/>
    <property type="match status" value="1"/>
</dbReference>
<dbReference type="CDD" id="cd15482">
    <property type="entry name" value="Sialidase_non-viral"/>
    <property type="match status" value="1"/>
</dbReference>
<evidence type="ECO:0000313" key="2">
    <source>
        <dbReference type="EMBL" id="MDQ0512460.1"/>
    </source>
</evidence>
<feature type="domain" description="Sialidase" evidence="1">
    <location>
        <begin position="172"/>
        <end position="363"/>
    </location>
</feature>